<sequence>MVKNLGSTTGLDVLQATISQGEGIGCLSRRRCRVSSLGM</sequence>
<gene>
    <name evidence="1" type="ordered locus">RSPO_m00038</name>
</gene>
<evidence type="ECO:0000313" key="2">
    <source>
        <dbReference type="Proteomes" id="UP000007953"/>
    </source>
</evidence>
<dbReference type="HOGENOM" id="CLU_3315862_0_0_4"/>
<dbReference type="EMBL" id="CP002820">
    <property type="protein sequence ID" value="AEG70680.1"/>
    <property type="molecule type" value="Genomic_DNA"/>
</dbReference>
<name>F6G803_RALS8</name>
<geneLocation type="plasmid" evidence="2"/>
<reference evidence="1 2" key="1">
    <citation type="journal article" date="2011" name="J. Bacteriol.">
        <title>Complete genome sequence of the plant pathogen Ralstonia solanacearum strain Po82.</title>
        <authorList>
            <person name="Xu J."/>
            <person name="Zheng H.J."/>
            <person name="Liu L."/>
            <person name="Pan Z.C."/>
            <person name="Prior P."/>
            <person name="Tang B."/>
            <person name="Xu J.S."/>
            <person name="Zhang H."/>
            <person name="Tian Q."/>
            <person name="Zhang L.Q."/>
            <person name="Feng J."/>
        </authorList>
    </citation>
    <scope>NUCLEOTIDE SEQUENCE [LARGE SCALE GENOMIC DNA]</scope>
    <source>
        <strain evidence="2">Po82</strain>
    </source>
</reference>
<proteinExistence type="predicted"/>
<dbReference type="Proteomes" id="UP000007953">
    <property type="component" value="Plasmid megaplasmid"/>
</dbReference>
<organism evidence="1 2">
    <name type="scientific">Ralstonia solanacearum (strain Po82)</name>
    <dbReference type="NCBI Taxonomy" id="1031711"/>
    <lineage>
        <taxon>Bacteria</taxon>
        <taxon>Pseudomonadati</taxon>
        <taxon>Pseudomonadota</taxon>
        <taxon>Betaproteobacteria</taxon>
        <taxon>Burkholderiales</taxon>
        <taxon>Burkholderiaceae</taxon>
        <taxon>Ralstonia</taxon>
        <taxon>Ralstonia solanacearum species complex</taxon>
    </lineage>
</organism>
<dbReference type="AlphaFoldDB" id="F6G803"/>
<dbReference type="KEGG" id="rsn:RSPO_m00038"/>
<evidence type="ECO:0000313" key="1">
    <source>
        <dbReference type="EMBL" id="AEG70680.1"/>
    </source>
</evidence>
<accession>F6G803</accession>
<protein>
    <submittedName>
        <fullName evidence="1">Uncharacterized protein</fullName>
    </submittedName>
</protein>
<keyword evidence="1" id="KW-0614">Plasmid</keyword>